<reference evidence="3 4" key="1">
    <citation type="journal article" date="2024" name="Science">
        <title>Giant polyketide synthase enzymes in the biosynthesis of giant marine polyether toxins.</title>
        <authorList>
            <person name="Fallon T.R."/>
            <person name="Shende V.V."/>
            <person name="Wierzbicki I.H."/>
            <person name="Pendleton A.L."/>
            <person name="Watervoot N.F."/>
            <person name="Auber R.P."/>
            <person name="Gonzalez D.J."/>
            <person name="Wisecaver J.H."/>
            <person name="Moore B.S."/>
        </authorList>
    </citation>
    <scope>NUCLEOTIDE SEQUENCE [LARGE SCALE GENOMIC DNA]</scope>
    <source>
        <strain evidence="3 4">12B1</strain>
    </source>
</reference>
<gene>
    <name evidence="3" type="ORF">AB1Y20_017404</name>
</gene>
<name>A0AB34JP99_PRYPA</name>
<dbReference type="CDD" id="cd00051">
    <property type="entry name" value="EFh"/>
    <property type="match status" value="1"/>
</dbReference>
<dbReference type="Gene3D" id="1.10.238.10">
    <property type="entry name" value="EF-hand"/>
    <property type="match status" value="1"/>
</dbReference>
<dbReference type="InterPro" id="IPR011992">
    <property type="entry name" value="EF-hand-dom_pair"/>
</dbReference>
<keyword evidence="4" id="KW-1185">Reference proteome</keyword>
<dbReference type="SMART" id="SM00054">
    <property type="entry name" value="EFh"/>
    <property type="match status" value="2"/>
</dbReference>
<evidence type="ECO:0000313" key="4">
    <source>
        <dbReference type="Proteomes" id="UP001515480"/>
    </source>
</evidence>
<dbReference type="PROSITE" id="PS50222">
    <property type="entry name" value="EF_HAND_2"/>
    <property type="match status" value="1"/>
</dbReference>
<dbReference type="SUPFAM" id="SSF47473">
    <property type="entry name" value="EF-hand"/>
    <property type="match status" value="1"/>
</dbReference>
<comment type="caution">
    <text evidence="3">The sequence shown here is derived from an EMBL/GenBank/DDBJ whole genome shotgun (WGS) entry which is preliminary data.</text>
</comment>
<organism evidence="3 4">
    <name type="scientific">Prymnesium parvum</name>
    <name type="common">Toxic golden alga</name>
    <dbReference type="NCBI Taxonomy" id="97485"/>
    <lineage>
        <taxon>Eukaryota</taxon>
        <taxon>Haptista</taxon>
        <taxon>Haptophyta</taxon>
        <taxon>Prymnesiophyceae</taxon>
        <taxon>Prymnesiales</taxon>
        <taxon>Prymnesiaceae</taxon>
        <taxon>Prymnesium</taxon>
    </lineage>
</organism>
<dbReference type="AlphaFoldDB" id="A0AB34JP99"/>
<protein>
    <recommendedName>
        <fullName evidence="2">EF-hand domain-containing protein</fullName>
    </recommendedName>
</protein>
<sequence length="227" mass="24549">MAEAARKGGRRISFSSMPATVVVTETSSSEISPELRAKAESTFQAASDSVLTLKEVPALLESLSYAPQAVRDFMQRQKVVPTAQPSISQNDFVALAAAMEEFNQEVGARSAAASRTLTNGLTESLQGKLKKFFDSIDKDSSGSVTLDEAINFWGKNFAKVNATAMFKEVDSDGDGSITFDEWIGFWVNVVAHGYAPDELEEEVEMLLEGNSWVDFNDGRNTGADAGQ</sequence>
<dbReference type="GO" id="GO:0005509">
    <property type="term" value="F:calcium ion binding"/>
    <property type="evidence" value="ECO:0007669"/>
    <property type="project" value="InterPro"/>
</dbReference>
<dbReference type="Pfam" id="PF13499">
    <property type="entry name" value="EF-hand_7"/>
    <property type="match status" value="1"/>
</dbReference>
<dbReference type="InterPro" id="IPR018247">
    <property type="entry name" value="EF_Hand_1_Ca_BS"/>
</dbReference>
<feature type="domain" description="EF-hand" evidence="2">
    <location>
        <begin position="157"/>
        <end position="192"/>
    </location>
</feature>
<evidence type="ECO:0000313" key="3">
    <source>
        <dbReference type="EMBL" id="KAL1522414.1"/>
    </source>
</evidence>
<accession>A0AB34JP99</accession>
<keyword evidence="1" id="KW-0106">Calcium</keyword>
<evidence type="ECO:0000256" key="1">
    <source>
        <dbReference type="ARBA" id="ARBA00022837"/>
    </source>
</evidence>
<evidence type="ECO:0000259" key="2">
    <source>
        <dbReference type="PROSITE" id="PS50222"/>
    </source>
</evidence>
<dbReference type="PROSITE" id="PS00018">
    <property type="entry name" value="EF_HAND_1"/>
    <property type="match status" value="1"/>
</dbReference>
<dbReference type="Proteomes" id="UP001515480">
    <property type="component" value="Unassembled WGS sequence"/>
</dbReference>
<dbReference type="EMBL" id="JBGBPQ010000006">
    <property type="protein sequence ID" value="KAL1522414.1"/>
    <property type="molecule type" value="Genomic_DNA"/>
</dbReference>
<proteinExistence type="predicted"/>
<dbReference type="InterPro" id="IPR002048">
    <property type="entry name" value="EF_hand_dom"/>
</dbReference>